<dbReference type="Pfam" id="PF13193">
    <property type="entry name" value="AMP-binding_C"/>
    <property type="match status" value="1"/>
</dbReference>
<keyword evidence="4" id="KW-1185">Reference proteome</keyword>
<evidence type="ECO:0000313" key="4">
    <source>
        <dbReference type="Proteomes" id="UP000325797"/>
    </source>
</evidence>
<dbReference type="EMBL" id="CP042582">
    <property type="protein sequence ID" value="QEX20344.1"/>
    <property type="molecule type" value="Genomic_DNA"/>
</dbReference>
<dbReference type="InterPro" id="IPR042099">
    <property type="entry name" value="ANL_N_sf"/>
</dbReference>
<proteinExistence type="predicted"/>
<feature type="domain" description="AMP-binding enzyme C-terminal" evidence="2">
    <location>
        <begin position="426"/>
        <end position="501"/>
    </location>
</feature>
<dbReference type="InterPro" id="IPR000873">
    <property type="entry name" value="AMP-dep_synth/lig_dom"/>
</dbReference>
<name>A0A5J6MSJ8_9PROT</name>
<evidence type="ECO:0000313" key="3">
    <source>
        <dbReference type="EMBL" id="QEX20344.1"/>
    </source>
</evidence>
<dbReference type="AlphaFoldDB" id="A0A5J6MSJ8"/>
<dbReference type="Gene3D" id="3.30.300.30">
    <property type="match status" value="1"/>
</dbReference>
<reference evidence="3 4" key="1">
    <citation type="submission" date="2019-08" db="EMBL/GenBank/DDBJ databases">
        <title>Hyperibacter terrae gen. nov., sp. nov. and Hyperibacter viscosus sp. nov., two new members in the family Rhodospirillaceae isolated from the rhizosphere of Hypericum perforatum.</title>
        <authorList>
            <person name="Noviana Z."/>
        </authorList>
    </citation>
    <scope>NUCLEOTIDE SEQUENCE [LARGE SCALE GENOMIC DNA]</scope>
    <source>
        <strain evidence="3 4">R5959</strain>
    </source>
</reference>
<dbReference type="Gene3D" id="3.40.50.12780">
    <property type="entry name" value="N-terminal domain of ligase-like"/>
    <property type="match status" value="1"/>
</dbReference>
<protein>
    <submittedName>
        <fullName evidence="3">O-succinylbenzoate--CoA ligase</fullName>
    </submittedName>
</protein>
<dbReference type="SUPFAM" id="SSF56801">
    <property type="entry name" value="Acetyl-CoA synthetase-like"/>
    <property type="match status" value="1"/>
</dbReference>
<sequence>MLYVDFLDKGIERFPDNVVLRDAHRSWTYREIGRLVDRIASALMGAGLVPGAKVAIYSPNHAHAFACQYGALRAGCVWVPLNFRNTAEATLESLNHLGIDWLFFHSSLAKHLVTLPGAVPTLKGFVALDDENESPVGMGLRDWIDGFPARTDFPLRRSGDIAAILSSSGTTGKPKGIELPNRAFATMVAQYNIVFPWRDPQIHLVVAPLSHAAGMFVTTFLAQGGTNVLLDKADPLAIMEAIERYRVNAIFLPPTVIYMMLAHPRVREFDYSSLRTILYGSAPISADKLREALDVFGPVLAQTYGQSEALMMLAFMSQAEHVEAINNPALIHRLKAAGREGPLMRVAIMDDAGHILPPDTRGEIVIRGDILLDRYYADEKATAEAAAYGWHHTGDIGFKDADGYVYLVDRKKDIIISGGFNIFPGEVEQAVLAHPAVQDCAVVGIPDPKWGEAVHAAIELKAGAVFREAEFIAFCKERLGSMKAPKSISIEERLPRSTVGKVLRREIRARYWAGRDRAI</sequence>
<keyword evidence="3" id="KW-0436">Ligase</keyword>
<dbReference type="KEGG" id="hadh:FRZ61_02610"/>
<dbReference type="Proteomes" id="UP000325797">
    <property type="component" value="Chromosome"/>
</dbReference>
<evidence type="ECO:0000259" key="2">
    <source>
        <dbReference type="Pfam" id="PF13193"/>
    </source>
</evidence>
<evidence type="ECO:0000259" key="1">
    <source>
        <dbReference type="Pfam" id="PF00501"/>
    </source>
</evidence>
<accession>A0A5J6MSJ8</accession>
<feature type="domain" description="AMP-dependent synthetase/ligase" evidence="1">
    <location>
        <begin position="9"/>
        <end position="376"/>
    </location>
</feature>
<gene>
    <name evidence="3" type="ORF">FRZ61_02610</name>
</gene>
<dbReference type="GO" id="GO:0016877">
    <property type="term" value="F:ligase activity, forming carbon-sulfur bonds"/>
    <property type="evidence" value="ECO:0007669"/>
    <property type="project" value="UniProtKB-ARBA"/>
</dbReference>
<organism evidence="3 4">
    <name type="scientific">Hypericibacter adhaerens</name>
    <dbReference type="NCBI Taxonomy" id="2602016"/>
    <lineage>
        <taxon>Bacteria</taxon>
        <taxon>Pseudomonadati</taxon>
        <taxon>Pseudomonadota</taxon>
        <taxon>Alphaproteobacteria</taxon>
        <taxon>Rhodospirillales</taxon>
        <taxon>Dongiaceae</taxon>
        <taxon>Hypericibacter</taxon>
    </lineage>
</organism>
<dbReference type="Pfam" id="PF00501">
    <property type="entry name" value="AMP-binding"/>
    <property type="match status" value="1"/>
</dbReference>
<dbReference type="PANTHER" id="PTHR43767">
    <property type="entry name" value="LONG-CHAIN-FATTY-ACID--COA LIGASE"/>
    <property type="match status" value="1"/>
</dbReference>
<dbReference type="PANTHER" id="PTHR43767:SF7">
    <property type="entry name" value="MEDIUM_LONG-CHAIN-FATTY-ACID--COA LIGASE FADD8"/>
    <property type="match status" value="1"/>
</dbReference>
<dbReference type="InterPro" id="IPR050237">
    <property type="entry name" value="ATP-dep_AMP-bd_enzyme"/>
</dbReference>
<dbReference type="InterPro" id="IPR025110">
    <property type="entry name" value="AMP-bd_C"/>
</dbReference>
<dbReference type="InterPro" id="IPR045851">
    <property type="entry name" value="AMP-bd_C_sf"/>
</dbReference>
<dbReference type="RefSeq" id="WP_191909241.1">
    <property type="nucleotide sequence ID" value="NZ_CP042582.1"/>
</dbReference>